<feature type="compositionally biased region" description="Low complexity" evidence="6">
    <location>
        <begin position="1"/>
        <end position="52"/>
    </location>
</feature>
<dbReference type="InterPro" id="IPR000198">
    <property type="entry name" value="RhoGAP_dom"/>
</dbReference>
<evidence type="ECO:0000256" key="4">
    <source>
        <dbReference type="PROSITE-ProRule" id="PRU00125"/>
    </source>
</evidence>
<dbReference type="PROSITE" id="PS00478">
    <property type="entry name" value="LIM_DOMAIN_1"/>
    <property type="match status" value="2"/>
</dbReference>
<feature type="compositionally biased region" description="Polar residues" evidence="6">
    <location>
        <begin position="233"/>
        <end position="254"/>
    </location>
</feature>
<accession>A0A316ZGC0</accession>
<dbReference type="PANTHER" id="PTHR23176:SF128">
    <property type="entry name" value="RHO GTPASE-ACTIVATING PROTEIN RGD1"/>
    <property type="match status" value="1"/>
</dbReference>
<dbReference type="Pfam" id="PF00412">
    <property type="entry name" value="LIM"/>
    <property type="match status" value="2"/>
</dbReference>
<sequence>MAAVASALGSSSGSGSAAMYRADSAGGATPATSSALFARSPAASGSSRGPSLRSDEASPPEPPASSGDTAPPDGVPEDVLDETEFPEPVCGGCKLLIDEDSADQGVIHFATQLWHVDCFRCAKCQNPVLTDRDDILLLSDGHPICGQCNYSCQICGLPIMEEAIMTGDESYHASCFTCRSCHTPIEELVFAKTSQGIYCMSCHNERVARSRRNASNKRKGAKSSSRNGVKENQPPSAQLGSARSPSAQSLTAPSPNLGDGSGTSRRSQEELRSGDSGGLSAPNGDGSRASMEELAGDNASAAGSPWLGSLGKSGGAGAKRPVAAPPPPTLRELRAGYAGVVPAGGRRPVTAESPLKNAGSGDSGPSTAREMVSGSTSSVVSHASGHSRTRSASSGPSVHTRSPMPSSDGARSSPTSENPLMQPLRTPTKPSFPPPSSMRVGLGIEERGALPPSSAPPTTRTYDEAASELRDEAKKSNRYSMQRQGDASASKGFSTPSIKRTADEAPRLAAPMLAASPPRQTDRLSRAFSFYDPDFVNLMDTFGQFDSSEDLRLSPSGRPSEDLHGDGPAHAASDETQDKLLPLSPPSIASARAADAAAAAQSLKTADGQAQDEGLAGLSSPVPSLHPDSATDESRLRKQPSTASLQTIQAKVRESIRSAQDGHVSMDTSFVESILLDLDQTKERMKSLQHKYDRMKRASQNAARGFSSAREEFEAEVQARLDAEAEMLVLKKQLVDQASKLSVYSTEQRKQENLQRRSAEVKTSLQGLERDLAKLTVERDLTVAEVAELVALQEGKSGLRAPDGAAVASSERTTALSRNLSVRLEGVKDKYRKEIDELTFERDALLIEIEELKQSRDTYLEESKQLNQRNDELNGILAQLTRRMEDTESRTARLRADGREREQLPPLPSSTPVRGTSSHSSSTHGKGYGSGSRSTSATTDTFPSSAASDSTYTHDHSSIHRLASPVVTKIEAAPPKKFKWMKPKLHDSAKAAVAAAAMNLPLGHSPPVPPKAVSAAGEAGTGSGSQLAPGSAQPSAQGLSSPAPSSSGQAPQTPGQRVAVPNEIVVREHLFQPFSMLRPVRCFACQKSMWGQSEVRCALCGQACHQRCLQSLPTSCNQPFSRSDEPFEAGPSMFGRPLIEQVAAEGHEVPLVVEKCIAAVEAMGMDYEGIYRKSGGTSQLRVITQLFERGQPFDLEDADRFNDVSAITSVLKNYFRELPEPLLTFELHEQFIEAAELKNDAAQREENMRALVARLPRQHHDTLRYLIRHLHRVRLSSDENRMNARNLGVVFGPTLMRSGDPSKEFAHMGGKAMTIEYMIEHPSIFDKTS</sequence>
<gene>
    <name evidence="10" type="ORF">FA09DRAFT_328114</name>
</gene>
<feature type="compositionally biased region" description="Polar residues" evidence="6">
    <location>
        <begin position="390"/>
        <end position="419"/>
    </location>
</feature>
<dbReference type="PROSITE" id="PS50081">
    <property type="entry name" value="ZF_DAG_PE_2"/>
    <property type="match status" value="1"/>
</dbReference>
<feature type="region of interest" description="Disordered" evidence="6">
    <location>
        <begin position="210"/>
        <end position="523"/>
    </location>
</feature>
<name>A0A316ZGC0_9BASI</name>
<dbReference type="CDD" id="cd00159">
    <property type="entry name" value="RhoGAP"/>
    <property type="match status" value="1"/>
</dbReference>
<evidence type="ECO:0000259" key="8">
    <source>
        <dbReference type="PROSITE" id="PS50081"/>
    </source>
</evidence>
<evidence type="ECO:0000313" key="11">
    <source>
        <dbReference type="Proteomes" id="UP000245946"/>
    </source>
</evidence>
<dbReference type="SMART" id="SM00109">
    <property type="entry name" value="C1"/>
    <property type="match status" value="1"/>
</dbReference>
<organism evidence="10 11">
    <name type="scientific">Tilletiopsis washingtonensis</name>
    <dbReference type="NCBI Taxonomy" id="58919"/>
    <lineage>
        <taxon>Eukaryota</taxon>
        <taxon>Fungi</taxon>
        <taxon>Dikarya</taxon>
        <taxon>Basidiomycota</taxon>
        <taxon>Ustilaginomycotina</taxon>
        <taxon>Exobasidiomycetes</taxon>
        <taxon>Entylomatales</taxon>
        <taxon>Entylomatales incertae sedis</taxon>
        <taxon>Tilletiopsis</taxon>
    </lineage>
</organism>
<feature type="compositionally biased region" description="Low complexity" evidence="6">
    <location>
        <begin position="910"/>
        <end position="925"/>
    </location>
</feature>
<feature type="compositionally biased region" description="Polar residues" evidence="6">
    <location>
        <begin position="933"/>
        <end position="951"/>
    </location>
</feature>
<feature type="coiled-coil region" evidence="5">
    <location>
        <begin position="671"/>
        <end position="698"/>
    </location>
</feature>
<dbReference type="GeneID" id="37269190"/>
<dbReference type="SMART" id="SM00132">
    <property type="entry name" value="LIM"/>
    <property type="match status" value="2"/>
</dbReference>
<feature type="region of interest" description="Disordered" evidence="6">
    <location>
        <begin position="1"/>
        <end position="81"/>
    </location>
</feature>
<dbReference type="InterPro" id="IPR036280">
    <property type="entry name" value="Multihaem_cyt_sf"/>
</dbReference>
<keyword evidence="2 4" id="KW-0479">Metal-binding</keyword>
<dbReference type="FunFam" id="2.10.110.10:FF:000160">
    <property type="entry name" value="Signal transducer, putative"/>
    <property type="match status" value="1"/>
</dbReference>
<evidence type="ECO:0000256" key="3">
    <source>
        <dbReference type="ARBA" id="ARBA00022833"/>
    </source>
</evidence>
<dbReference type="PANTHER" id="PTHR23176">
    <property type="entry name" value="RHO/RAC/CDC GTPASE-ACTIVATING PROTEIN"/>
    <property type="match status" value="1"/>
</dbReference>
<evidence type="ECO:0000313" key="10">
    <source>
        <dbReference type="EMBL" id="PWN99972.1"/>
    </source>
</evidence>
<feature type="compositionally biased region" description="Basic residues" evidence="6">
    <location>
        <begin position="210"/>
        <end position="221"/>
    </location>
</feature>
<dbReference type="STRING" id="58919.A0A316ZGC0"/>
<dbReference type="InterPro" id="IPR008936">
    <property type="entry name" value="Rho_GTPase_activation_prot"/>
</dbReference>
<feature type="region of interest" description="Disordered" evidence="6">
    <location>
        <begin position="602"/>
        <end position="645"/>
    </location>
</feature>
<dbReference type="InterPro" id="IPR046349">
    <property type="entry name" value="C1-like_sf"/>
</dbReference>
<keyword evidence="4" id="KW-0440">LIM domain</keyword>
<feature type="coiled-coil region" evidence="5">
    <location>
        <begin position="751"/>
        <end position="785"/>
    </location>
</feature>
<dbReference type="GO" id="GO:0005737">
    <property type="term" value="C:cytoplasm"/>
    <property type="evidence" value="ECO:0007669"/>
    <property type="project" value="TreeGrafter"/>
</dbReference>
<dbReference type="Pfam" id="PF00130">
    <property type="entry name" value="C1_1"/>
    <property type="match status" value="1"/>
</dbReference>
<keyword evidence="11" id="KW-1185">Reference proteome</keyword>
<feature type="compositionally biased region" description="Low complexity" evidence="6">
    <location>
        <begin position="372"/>
        <end position="386"/>
    </location>
</feature>
<dbReference type="Gene3D" id="3.30.60.20">
    <property type="match status" value="1"/>
</dbReference>
<dbReference type="RefSeq" id="XP_025600251.1">
    <property type="nucleotide sequence ID" value="XM_025741646.1"/>
</dbReference>
<dbReference type="CDD" id="cd00029">
    <property type="entry name" value="C1"/>
    <property type="match status" value="1"/>
</dbReference>
<dbReference type="InterPro" id="IPR050729">
    <property type="entry name" value="Rho-GAP"/>
</dbReference>
<feature type="domain" description="Rho-GAP" evidence="9">
    <location>
        <begin position="1136"/>
        <end position="1326"/>
    </location>
</feature>
<dbReference type="GO" id="GO:0005096">
    <property type="term" value="F:GTPase activator activity"/>
    <property type="evidence" value="ECO:0007669"/>
    <property type="project" value="UniProtKB-KW"/>
</dbReference>
<feature type="compositionally biased region" description="Polar residues" evidence="6">
    <location>
        <begin position="478"/>
        <end position="498"/>
    </location>
</feature>
<dbReference type="InterPro" id="IPR001781">
    <property type="entry name" value="Znf_LIM"/>
</dbReference>
<dbReference type="GO" id="GO:0046872">
    <property type="term" value="F:metal ion binding"/>
    <property type="evidence" value="ECO:0007669"/>
    <property type="project" value="UniProtKB-KW"/>
</dbReference>
<dbReference type="InterPro" id="IPR002219">
    <property type="entry name" value="PKC_DAG/PE"/>
</dbReference>
<dbReference type="SUPFAM" id="SSF57889">
    <property type="entry name" value="Cysteine-rich domain"/>
    <property type="match status" value="1"/>
</dbReference>
<feature type="compositionally biased region" description="Low complexity" evidence="6">
    <location>
        <begin position="1030"/>
        <end position="1056"/>
    </location>
</feature>
<feature type="compositionally biased region" description="Basic and acidic residues" evidence="6">
    <location>
        <begin position="882"/>
        <end position="903"/>
    </location>
</feature>
<dbReference type="SUPFAM" id="SSF48350">
    <property type="entry name" value="GTPase activation domain, GAP"/>
    <property type="match status" value="1"/>
</dbReference>
<feature type="region of interest" description="Disordered" evidence="6">
    <location>
        <begin position="547"/>
        <end position="585"/>
    </location>
</feature>
<dbReference type="GO" id="GO:0007165">
    <property type="term" value="P:signal transduction"/>
    <property type="evidence" value="ECO:0007669"/>
    <property type="project" value="InterPro"/>
</dbReference>
<dbReference type="CDD" id="cd09395">
    <property type="entry name" value="LIM2_Rga"/>
    <property type="match status" value="1"/>
</dbReference>
<dbReference type="Gene3D" id="1.10.555.10">
    <property type="entry name" value="Rho GTPase activation protein"/>
    <property type="match status" value="1"/>
</dbReference>
<feature type="region of interest" description="Disordered" evidence="6">
    <location>
        <begin position="1008"/>
        <end position="1056"/>
    </location>
</feature>
<evidence type="ECO:0000256" key="6">
    <source>
        <dbReference type="SAM" id="MobiDB-lite"/>
    </source>
</evidence>
<dbReference type="Pfam" id="PF00620">
    <property type="entry name" value="RhoGAP"/>
    <property type="match status" value="1"/>
</dbReference>
<keyword evidence="1" id="KW-0343">GTPase activation</keyword>
<dbReference type="PROSITE" id="PS00479">
    <property type="entry name" value="ZF_DAG_PE_1"/>
    <property type="match status" value="1"/>
</dbReference>
<dbReference type="SUPFAM" id="SSF48695">
    <property type="entry name" value="Multiheme cytochromes"/>
    <property type="match status" value="1"/>
</dbReference>
<evidence type="ECO:0000259" key="7">
    <source>
        <dbReference type="PROSITE" id="PS50023"/>
    </source>
</evidence>
<dbReference type="FunFam" id="1.10.555.10:FF:000043">
    <property type="entry name" value="Rho GTPase activator Rga"/>
    <property type="match status" value="1"/>
</dbReference>
<feature type="region of interest" description="Disordered" evidence="6">
    <location>
        <begin position="879"/>
        <end position="958"/>
    </location>
</feature>
<feature type="compositionally biased region" description="Basic and acidic residues" evidence="6">
    <location>
        <begin position="559"/>
        <end position="578"/>
    </location>
</feature>
<evidence type="ECO:0000256" key="5">
    <source>
        <dbReference type="SAM" id="Coils"/>
    </source>
</evidence>
<evidence type="ECO:0000256" key="1">
    <source>
        <dbReference type="ARBA" id="ARBA00022468"/>
    </source>
</evidence>
<dbReference type="PROSITE" id="PS50023">
    <property type="entry name" value="LIM_DOMAIN_2"/>
    <property type="match status" value="1"/>
</dbReference>
<dbReference type="OrthoDB" id="79452at2759"/>
<keyword evidence="5" id="KW-0175">Coiled coil</keyword>
<proteinExistence type="predicted"/>
<protein>
    <submittedName>
        <fullName evidence="10">RhoGAP-domain-containing protein</fullName>
    </submittedName>
</protein>
<feature type="domain" description="Phorbol-ester/DAG-type" evidence="8">
    <location>
        <begin position="1068"/>
        <end position="1116"/>
    </location>
</feature>
<evidence type="ECO:0000256" key="2">
    <source>
        <dbReference type="ARBA" id="ARBA00022723"/>
    </source>
</evidence>
<evidence type="ECO:0000259" key="9">
    <source>
        <dbReference type="PROSITE" id="PS50238"/>
    </source>
</evidence>
<dbReference type="SMART" id="SM00324">
    <property type="entry name" value="RhoGAP"/>
    <property type="match status" value="1"/>
</dbReference>
<dbReference type="PROSITE" id="PS50238">
    <property type="entry name" value="RHOGAP"/>
    <property type="match status" value="1"/>
</dbReference>
<dbReference type="EMBL" id="KZ819286">
    <property type="protein sequence ID" value="PWN99972.1"/>
    <property type="molecule type" value="Genomic_DNA"/>
</dbReference>
<dbReference type="Proteomes" id="UP000245946">
    <property type="component" value="Unassembled WGS sequence"/>
</dbReference>
<feature type="compositionally biased region" description="Basic and acidic residues" evidence="6">
    <location>
        <begin position="461"/>
        <end position="475"/>
    </location>
</feature>
<reference evidence="10 11" key="1">
    <citation type="journal article" date="2018" name="Mol. Biol. Evol.">
        <title>Broad Genomic Sampling Reveals a Smut Pathogenic Ancestry of the Fungal Clade Ustilaginomycotina.</title>
        <authorList>
            <person name="Kijpornyongpan T."/>
            <person name="Mondo S.J."/>
            <person name="Barry K."/>
            <person name="Sandor L."/>
            <person name="Lee J."/>
            <person name="Lipzen A."/>
            <person name="Pangilinan J."/>
            <person name="LaButti K."/>
            <person name="Hainaut M."/>
            <person name="Henrissat B."/>
            <person name="Grigoriev I.V."/>
            <person name="Spatafora J.W."/>
            <person name="Aime M.C."/>
        </authorList>
    </citation>
    <scope>NUCLEOTIDE SEQUENCE [LARGE SCALE GENOMIC DNA]</scope>
    <source>
        <strain evidence="10 11">MCA 4186</strain>
    </source>
</reference>
<feature type="domain" description="LIM zinc-binding" evidence="7">
    <location>
        <begin position="150"/>
        <end position="209"/>
    </location>
</feature>
<dbReference type="Gene3D" id="2.10.110.10">
    <property type="entry name" value="Cysteine Rich Protein"/>
    <property type="match status" value="2"/>
</dbReference>
<keyword evidence="3 4" id="KW-0862">Zinc</keyword>